<organism evidence="1 2">
    <name type="scientific">Dothidotthia symphoricarpi CBS 119687</name>
    <dbReference type="NCBI Taxonomy" id="1392245"/>
    <lineage>
        <taxon>Eukaryota</taxon>
        <taxon>Fungi</taxon>
        <taxon>Dikarya</taxon>
        <taxon>Ascomycota</taxon>
        <taxon>Pezizomycotina</taxon>
        <taxon>Dothideomycetes</taxon>
        <taxon>Pleosporomycetidae</taxon>
        <taxon>Pleosporales</taxon>
        <taxon>Dothidotthiaceae</taxon>
        <taxon>Dothidotthia</taxon>
    </lineage>
</organism>
<name>A0A6A6A434_9PLEO</name>
<gene>
    <name evidence="1" type="ORF">P153DRAFT_369319</name>
</gene>
<dbReference type="EMBL" id="ML977513">
    <property type="protein sequence ID" value="KAF2126649.1"/>
    <property type="molecule type" value="Genomic_DNA"/>
</dbReference>
<dbReference type="GeneID" id="54409168"/>
<accession>A0A6A6A434</accession>
<dbReference type="PANTHER" id="PTHR42085:SF1">
    <property type="entry name" value="F-BOX DOMAIN-CONTAINING PROTEIN"/>
    <property type="match status" value="1"/>
</dbReference>
<sequence length="520" mass="59667">MASAYGFFKLPRELRDAIYGFYFTTEDGYHLNLDSGKLTVSNRQPIDLSLRLVCRIITQETIGVPFNMNTINFTTVDSDKLPKDSQNIHDFVHALHTLKAIALTLAKSLITPNILRDLLIKHHQYETIMQEMMAAGDDSGLLRYYRGDVPSHYRRFIADSLDTLARQPNFVQVVATKTPSYDRCIRPLSDILEVLSVRSYEPWSIPTDQIVLRRPQSLYSFACYALVNRRSISNNRFSAAAVAIRYLESLSTETRLQIKRINLHEDRISLAFPECHMQGLIPFCNENPRLHIHRQVSVWKNVLPAGSTTYSTNYFTTEEDEWYDPDSVRLHAGEISNAVKPWIAEALALPTLGMRSSSFSFTFDCDAASNCTTKVFEVMLQDAAWHMAMEKAYRRDLARGITPNSYVCEQVKLSCRGFLQQALRDIKNKRSIIQCNFPLGDVLDPDTLLDDDQSWSQSRWEQHCVDYKRLVLASQPPLPSWYDIRRLELDVDEKVLTGNEQAEWDLSDQAVWQQKGLGPY</sequence>
<evidence type="ECO:0000313" key="1">
    <source>
        <dbReference type="EMBL" id="KAF2126649.1"/>
    </source>
</evidence>
<dbReference type="AlphaFoldDB" id="A0A6A6A434"/>
<dbReference type="InterPro" id="IPR038883">
    <property type="entry name" value="AN11006-like"/>
</dbReference>
<dbReference type="OrthoDB" id="5062850at2759"/>
<reference evidence="1" key="1">
    <citation type="journal article" date="2020" name="Stud. Mycol.">
        <title>101 Dothideomycetes genomes: a test case for predicting lifestyles and emergence of pathogens.</title>
        <authorList>
            <person name="Haridas S."/>
            <person name="Albert R."/>
            <person name="Binder M."/>
            <person name="Bloem J."/>
            <person name="Labutti K."/>
            <person name="Salamov A."/>
            <person name="Andreopoulos B."/>
            <person name="Baker S."/>
            <person name="Barry K."/>
            <person name="Bills G."/>
            <person name="Bluhm B."/>
            <person name="Cannon C."/>
            <person name="Castanera R."/>
            <person name="Culley D."/>
            <person name="Daum C."/>
            <person name="Ezra D."/>
            <person name="Gonzalez J."/>
            <person name="Henrissat B."/>
            <person name="Kuo A."/>
            <person name="Liang C."/>
            <person name="Lipzen A."/>
            <person name="Lutzoni F."/>
            <person name="Magnuson J."/>
            <person name="Mondo S."/>
            <person name="Nolan M."/>
            <person name="Ohm R."/>
            <person name="Pangilinan J."/>
            <person name="Park H.-J."/>
            <person name="Ramirez L."/>
            <person name="Alfaro M."/>
            <person name="Sun H."/>
            <person name="Tritt A."/>
            <person name="Yoshinaga Y."/>
            <person name="Zwiers L.-H."/>
            <person name="Turgeon B."/>
            <person name="Goodwin S."/>
            <person name="Spatafora J."/>
            <person name="Crous P."/>
            <person name="Grigoriev I."/>
        </authorList>
    </citation>
    <scope>NUCLEOTIDE SEQUENCE</scope>
    <source>
        <strain evidence="1">CBS 119687</strain>
    </source>
</reference>
<evidence type="ECO:0000313" key="2">
    <source>
        <dbReference type="Proteomes" id="UP000799771"/>
    </source>
</evidence>
<dbReference type="RefSeq" id="XP_033521041.1">
    <property type="nucleotide sequence ID" value="XM_033668736.1"/>
</dbReference>
<dbReference type="PANTHER" id="PTHR42085">
    <property type="entry name" value="F-BOX DOMAIN-CONTAINING PROTEIN"/>
    <property type="match status" value="1"/>
</dbReference>
<protein>
    <submittedName>
        <fullName evidence="1">Uncharacterized protein</fullName>
    </submittedName>
</protein>
<keyword evidence="2" id="KW-1185">Reference proteome</keyword>
<dbReference type="Proteomes" id="UP000799771">
    <property type="component" value="Unassembled WGS sequence"/>
</dbReference>
<proteinExistence type="predicted"/>